<protein>
    <submittedName>
        <fullName evidence="2">Branched-chain amino acid transporter permease</fullName>
    </submittedName>
</protein>
<feature type="transmembrane region" description="Helical" evidence="1">
    <location>
        <begin position="92"/>
        <end position="110"/>
    </location>
</feature>
<gene>
    <name evidence="2" type="ORF">L0P57_06760</name>
</gene>
<keyword evidence="1" id="KW-0812">Transmembrane</keyword>
<name>A0ABS9MIK4_9FIRM</name>
<keyword evidence="1" id="KW-1133">Transmembrane helix</keyword>
<dbReference type="EMBL" id="JAKNHQ010000007">
    <property type="protein sequence ID" value="MCG4610633.1"/>
    <property type="molecule type" value="Genomic_DNA"/>
</dbReference>
<keyword evidence="3" id="KW-1185">Reference proteome</keyword>
<feature type="transmembrane region" description="Helical" evidence="1">
    <location>
        <begin position="7"/>
        <end position="29"/>
    </location>
</feature>
<keyword evidence="1" id="KW-0472">Membrane</keyword>
<dbReference type="PIRSF" id="PIRSF003203">
    <property type="entry name" value="AzlD"/>
    <property type="match status" value="1"/>
</dbReference>
<sequence length="111" mass="12196">MTGAIRALLVIALIALVTFFTRLLPFVLFPEGKETPPYVRYLGKVLPFAIIAMLVVYCLKGTSLLTWPYGLPELIAVAAVVALHVWKKNTLLSIGVGTVLYMVLVQFVFAT</sequence>
<organism evidence="2 3">
    <name type="scientific">Anaeromassilibacillus senegalensis</name>
    <dbReference type="NCBI Taxonomy" id="1673717"/>
    <lineage>
        <taxon>Bacteria</taxon>
        <taxon>Bacillati</taxon>
        <taxon>Bacillota</taxon>
        <taxon>Clostridia</taxon>
        <taxon>Eubacteriales</taxon>
        <taxon>Acutalibacteraceae</taxon>
        <taxon>Anaeromassilibacillus</taxon>
    </lineage>
</organism>
<evidence type="ECO:0000313" key="3">
    <source>
        <dbReference type="Proteomes" id="UP001298681"/>
    </source>
</evidence>
<reference evidence="2 3" key="1">
    <citation type="submission" date="2022-01" db="EMBL/GenBank/DDBJ databases">
        <title>Collection of gut derived symbiotic bacterial strains cultured from healthy donors.</title>
        <authorList>
            <person name="Lin H."/>
            <person name="Kohout C."/>
            <person name="Waligurski E."/>
            <person name="Pamer E.G."/>
        </authorList>
    </citation>
    <scope>NUCLEOTIDE SEQUENCE [LARGE SCALE GENOMIC DNA]</scope>
    <source>
        <strain evidence="2 3">DFI.7.58</strain>
    </source>
</reference>
<dbReference type="InterPro" id="IPR008407">
    <property type="entry name" value="Brnchd-chn_aa_trnsp_AzlD"/>
</dbReference>
<evidence type="ECO:0000313" key="2">
    <source>
        <dbReference type="EMBL" id="MCG4610633.1"/>
    </source>
</evidence>
<dbReference type="RefSeq" id="WP_087234774.1">
    <property type="nucleotide sequence ID" value="NZ_JAKNHQ010000007.1"/>
</dbReference>
<dbReference type="Proteomes" id="UP001298681">
    <property type="component" value="Unassembled WGS sequence"/>
</dbReference>
<dbReference type="Pfam" id="PF05437">
    <property type="entry name" value="AzlD"/>
    <property type="match status" value="1"/>
</dbReference>
<proteinExistence type="predicted"/>
<comment type="caution">
    <text evidence="2">The sequence shown here is derived from an EMBL/GenBank/DDBJ whole genome shotgun (WGS) entry which is preliminary data.</text>
</comment>
<evidence type="ECO:0000256" key="1">
    <source>
        <dbReference type="SAM" id="Phobius"/>
    </source>
</evidence>
<accession>A0ABS9MIK4</accession>